<feature type="domain" description="Peptidase A1" evidence="2">
    <location>
        <begin position="158"/>
        <end position="293"/>
    </location>
</feature>
<keyword evidence="4" id="KW-1185">Reference proteome</keyword>
<dbReference type="OMA" id="CNSAPFG"/>
<reference evidence="3" key="1">
    <citation type="submission" date="2021-01" db="EMBL/GenBank/DDBJ databases">
        <authorList>
            <consortium name="Genoscope - CEA"/>
            <person name="William W."/>
        </authorList>
    </citation>
    <scope>NUCLEOTIDE SEQUENCE</scope>
</reference>
<accession>A0A8S1W325</accession>
<proteinExistence type="predicted"/>
<dbReference type="AlphaFoldDB" id="A0A8S1W325"/>
<organism evidence="3 4">
    <name type="scientific">Paramecium octaurelia</name>
    <dbReference type="NCBI Taxonomy" id="43137"/>
    <lineage>
        <taxon>Eukaryota</taxon>
        <taxon>Sar</taxon>
        <taxon>Alveolata</taxon>
        <taxon>Ciliophora</taxon>
        <taxon>Intramacronucleata</taxon>
        <taxon>Oligohymenophorea</taxon>
        <taxon>Peniculida</taxon>
        <taxon>Parameciidae</taxon>
        <taxon>Paramecium</taxon>
    </lineage>
</organism>
<dbReference type="Proteomes" id="UP000683925">
    <property type="component" value="Unassembled WGS sequence"/>
</dbReference>
<comment type="caution">
    <text evidence="3">The sequence shown here is derived from an EMBL/GenBank/DDBJ whole genome shotgun (WGS) entry which is preliminary data.</text>
</comment>
<keyword evidence="1" id="KW-1133">Transmembrane helix</keyword>
<keyword evidence="1" id="KW-0472">Membrane</keyword>
<gene>
    <name evidence="3" type="ORF">POCTA_138.1.T0790057</name>
</gene>
<evidence type="ECO:0000313" key="4">
    <source>
        <dbReference type="Proteomes" id="UP000683925"/>
    </source>
</evidence>
<protein>
    <recommendedName>
        <fullName evidence="2">Peptidase A1 domain-containing protein</fullName>
    </recommendedName>
</protein>
<name>A0A8S1W325_PAROT</name>
<dbReference type="EMBL" id="CAJJDP010000078">
    <property type="protein sequence ID" value="CAD8182519.1"/>
    <property type="molecule type" value="Genomic_DNA"/>
</dbReference>
<dbReference type="InterPro" id="IPR033121">
    <property type="entry name" value="PEPTIDASE_A1"/>
</dbReference>
<evidence type="ECO:0000259" key="2">
    <source>
        <dbReference type="Pfam" id="PF00026"/>
    </source>
</evidence>
<feature type="transmembrane region" description="Helical" evidence="1">
    <location>
        <begin position="311"/>
        <end position="330"/>
    </location>
</feature>
<sequence length="358" mass="41630">MIILFFITSTLASHIYPISQIQATQNFQLEYESGSLTVDLNSEMSYLSKAGDKIRCNSAPFGEQIQCQHCSPDCIVENAQLISSEITLVDIFNEEETESIIYTSTNESEILGLGLQRGAKYPQNPFVSKVFHICFGYTRGFVSREFKNPNLSELNYKANESNYQVDLRMIKVNDEMVVDTYGNITYVDSKEPFILLPDNEYIMMRDYLQEYGVEEEGKYLIVKDKSKGLPTIELIFEKDEKIKLERDAYSYRLIDGREIVTFYRSKINRIKLGLPFLTQQLITIDQNNQKLFISKYNCQDQFKQSQQNAPYLKHIVIPLILMCLTFYCLLSQRAKNGVKRRQLEQQELVKLKEEEEQI</sequence>
<dbReference type="OrthoDB" id="293175at2759"/>
<keyword evidence="1" id="KW-0812">Transmembrane</keyword>
<evidence type="ECO:0000256" key="1">
    <source>
        <dbReference type="SAM" id="Phobius"/>
    </source>
</evidence>
<evidence type="ECO:0000313" key="3">
    <source>
        <dbReference type="EMBL" id="CAD8182519.1"/>
    </source>
</evidence>
<dbReference type="Pfam" id="PF00026">
    <property type="entry name" value="Asp"/>
    <property type="match status" value="1"/>
</dbReference>